<evidence type="ECO:0000256" key="1">
    <source>
        <dbReference type="SAM" id="MobiDB-lite"/>
    </source>
</evidence>
<evidence type="ECO:0000313" key="2">
    <source>
        <dbReference type="EMBL" id="GAA2914292.1"/>
    </source>
</evidence>
<proteinExistence type="predicted"/>
<comment type="caution">
    <text evidence="2">The sequence shown here is derived from an EMBL/GenBank/DDBJ whole genome shotgun (WGS) entry which is preliminary data.</text>
</comment>
<dbReference type="EMBL" id="BAAAXZ010000029">
    <property type="protein sequence ID" value="GAA2914292.1"/>
    <property type="molecule type" value="Genomic_DNA"/>
</dbReference>
<gene>
    <name evidence="2" type="ORF">GCM10020221_07490</name>
</gene>
<name>A0ABP6IYN2_STRTU</name>
<reference evidence="3" key="1">
    <citation type="journal article" date="2019" name="Int. J. Syst. Evol. Microbiol.">
        <title>The Global Catalogue of Microorganisms (GCM) 10K type strain sequencing project: providing services to taxonomists for standard genome sequencing and annotation.</title>
        <authorList>
            <consortium name="The Broad Institute Genomics Platform"/>
            <consortium name="The Broad Institute Genome Sequencing Center for Infectious Disease"/>
            <person name="Wu L."/>
            <person name="Ma J."/>
        </authorList>
    </citation>
    <scope>NUCLEOTIDE SEQUENCE [LARGE SCALE GENOMIC DNA]</scope>
    <source>
        <strain evidence="3">JCM 4087</strain>
    </source>
</reference>
<feature type="compositionally biased region" description="Basic and acidic residues" evidence="1">
    <location>
        <begin position="98"/>
        <end position="117"/>
    </location>
</feature>
<organism evidence="2 3">
    <name type="scientific">Streptomyces thioluteus</name>
    <dbReference type="NCBI Taxonomy" id="66431"/>
    <lineage>
        <taxon>Bacteria</taxon>
        <taxon>Bacillati</taxon>
        <taxon>Actinomycetota</taxon>
        <taxon>Actinomycetes</taxon>
        <taxon>Kitasatosporales</taxon>
        <taxon>Streptomycetaceae</taxon>
        <taxon>Streptomyces</taxon>
    </lineage>
</organism>
<feature type="region of interest" description="Disordered" evidence="1">
    <location>
        <begin position="81"/>
        <end position="172"/>
    </location>
</feature>
<protein>
    <submittedName>
        <fullName evidence="2">Uncharacterized protein</fullName>
    </submittedName>
</protein>
<sequence>MFGVVVVLEDQPALGGPAHQFAPPAAAEHHPGRELVGGREEYGPGAGGAQRVDADALGVHRHRGRAEPPVPEVLARAEGSGVLHRDVRDPVAPQHLGDQPHRLGHPGDHDHVVRVRPDPPGARQPVDEGPAQLGLPTRVPVAERRGGEAAEHGALGGQPRRARERGQVRQPG</sequence>
<dbReference type="Proteomes" id="UP001501102">
    <property type="component" value="Unassembled WGS sequence"/>
</dbReference>
<keyword evidence="3" id="KW-1185">Reference proteome</keyword>
<feature type="compositionally biased region" description="Basic and acidic residues" evidence="1">
    <location>
        <begin position="141"/>
        <end position="151"/>
    </location>
</feature>
<accession>A0ABP6IYN2</accession>
<evidence type="ECO:0000313" key="3">
    <source>
        <dbReference type="Proteomes" id="UP001501102"/>
    </source>
</evidence>